<proteinExistence type="predicted"/>
<gene>
    <name evidence="1" type="ORF">S03H2_55023</name>
</gene>
<protein>
    <submittedName>
        <fullName evidence="1">Uncharacterized protein</fullName>
    </submittedName>
</protein>
<feature type="non-terminal residue" evidence="1">
    <location>
        <position position="1"/>
    </location>
</feature>
<dbReference type="EMBL" id="BARU01035119">
    <property type="protein sequence ID" value="GAH71430.1"/>
    <property type="molecule type" value="Genomic_DNA"/>
</dbReference>
<evidence type="ECO:0000313" key="1">
    <source>
        <dbReference type="EMBL" id="GAH71430.1"/>
    </source>
</evidence>
<reference evidence="1" key="1">
    <citation type="journal article" date="2014" name="Front. Microbiol.">
        <title>High frequency of phylogenetically diverse reductive dehalogenase-homologous genes in deep subseafloor sedimentary metagenomes.</title>
        <authorList>
            <person name="Kawai M."/>
            <person name="Futagami T."/>
            <person name="Toyoda A."/>
            <person name="Takaki Y."/>
            <person name="Nishi S."/>
            <person name="Hori S."/>
            <person name="Arai W."/>
            <person name="Tsubouchi T."/>
            <person name="Morono Y."/>
            <person name="Uchiyama I."/>
            <person name="Ito T."/>
            <person name="Fujiyama A."/>
            <person name="Inagaki F."/>
            <person name="Takami H."/>
        </authorList>
    </citation>
    <scope>NUCLEOTIDE SEQUENCE</scope>
    <source>
        <strain evidence="1">Expedition CK06-06</strain>
    </source>
</reference>
<name>X1IQA8_9ZZZZ</name>
<organism evidence="1">
    <name type="scientific">marine sediment metagenome</name>
    <dbReference type="NCBI Taxonomy" id="412755"/>
    <lineage>
        <taxon>unclassified sequences</taxon>
        <taxon>metagenomes</taxon>
        <taxon>ecological metagenomes</taxon>
    </lineage>
</organism>
<comment type="caution">
    <text evidence="1">The sequence shown here is derived from an EMBL/GenBank/DDBJ whole genome shotgun (WGS) entry which is preliminary data.</text>
</comment>
<dbReference type="AlphaFoldDB" id="X1IQA8"/>
<accession>X1IQA8</accession>
<sequence length="64" mass="7046">FYCLACTLMPPNLVSKAVDEARQILINNQVDASDIKAKAKTVKLVIQDAAAQCSIELKLRKKSK</sequence>